<accession>A0A0K9NIS6</accession>
<evidence type="ECO:0000313" key="2">
    <source>
        <dbReference type="EMBL" id="KMZ56651.1"/>
    </source>
</evidence>
<sequence>MPCLNLSTNISLDGVDTSSILSEISTAVAKIIKKPEAYVMIVLKGSIPISFGGTEQPAAFGELVSIGGLNPDTNKKLSAAVSAILESKLSVPKNRFYLKFYDSKGANFGWNGSTF</sequence>
<evidence type="ECO:0000313" key="3">
    <source>
        <dbReference type="Proteomes" id="UP000036987"/>
    </source>
</evidence>
<organism evidence="2 3">
    <name type="scientific">Zostera marina</name>
    <name type="common">Eelgrass</name>
    <dbReference type="NCBI Taxonomy" id="29655"/>
    <lineage>
        <taxon>Eukaryota</taxon>
        <taxon>Viridiplantae</taxon>
        <taxon>Streptophyta</taxon>
        <taxon>Embryophyta</taxon>
        <taxon>Tracheophyta</taxon>
        <taxon>Spermatophyta</taxon>
        <taxon>Magnoliopsida</taxon>
        <taxon>Liliopsida</taxon>
        <taxon>Zosteraceae</taxon>
        <taxon>Zostera</taxon>
    </lineage>
</organism>
<dbReference type="PANTHER" id="PTHR11954">
    <property type="entry name" value="D-DOPACHROME DECARBOXYLASE"/>
    <property type="match status" value="1"/>
</dbReference>
<dbReference type="AlphaFoldDB" id="A0A0K9NIS6"/>
<dbReference type="EMBL" id="LFYR01002147">
    <property type="protein sequence ID" value="KMZ56651.1"/>
    <property type="molecule type" value="Genomic_DNA"/>
</dbReference>
<dbReference type="InterPro" id="IPR001398">
    <property type="entry name" value="Macrophage_inhib_fac"/>
</dbReference>
<dbReference type="OrthoDB" id="255819at2759"/>
<keyword evidence="3" id="KW-1185">Reference proteome</keyword>
<dbReference type="SUPFAM" id="SSF55331">
    <property type="entry name" value="Tautomerase/MIF"/>
    <property type="match status" value="1"/>
</dbReference>
<gene>
    <name evidence="2" type="ORF">ZOSMA_92G00070</name>
</gene>
<dbReference type="GO" id="GO:0005615">
    <property type="term" value="C:extracellular space"/>
    <property type="evidence" value="ECO:0000318"/>
    <property type="project" value="GO_Central"/>
</dbReference>
<name>A0A0K9NIS6_ZOSMR</name>
<dbReference type="GO" id="GO:0050178">
    <property type="term" value="F:phenylpyruvate tautomerase activity"/>
    <property type="evidence" value="ECO:0000318"/>
    <property type="project" value="GO_Central"/>
</dbReference>
<reference evidence="3" key="1">
    <citation type="journal article" date="2016" name="Nature">
        <title>The genome of the seagrass Zostera marina reveals angiosperm adaptation to the sea.</title>
        <authorList>
            <person name="Olsen J.L."/>
            <person name="Rouze P."/>
            <person name="Verhelst B."/>
            <person name="Lin Y.-C."/>
            <person name="Bayer T."/>
            <person name="Collen J."/>
            <person name="Dattolo E."/>
            <person name="De Paoli E."/>
            <person name="Dittami S."/>
            <person name="Maumus F."/>
            <person name="Michel G."/>
            <person name="Kersting A."/>
            <person name="Lauritano C."/>
            <person name="Lohaus R."/>
            <person name="Toepel M."/>
            <person name="Tonon T."/>
            <person name="Vanneste K."/>
            <person name="Amirebrahimi M."/>
            <person name="Brakel J."/>
            <person name="Bostroem C."/>
            <person name="Chovatia M."/>
            <person name="Grimwood J."/>
            <person name="Jenkins J.W."/>
            <person name="Jueterbock A."/>
            <person name="Mraz A."/>
            <person name="Stam W.T."/>
            <person name="Tice H."/>
            <person name="Bornberg-Bauer E."/>
            <person name="Green P.J."/>
            <person name="Pearson G.A."/>
            <person name="Procaccini G."/>
            <person name="Duarte C.M."/>
            <person name="Schmutz J."/>
            <person name="Reusch T.B.H."/>
            <person name="Van de Peer Y."/>
        </authorList>
    </citation>
    <scope>NUCLEOTIDE SEQUENCE [LARGE SCALE GENOMIC DNA]</scope>
    <source>
        <strain evidence="3">cv. Finnish</strain>
    </source>
</reference>
<dbReference type="Proteomes" id="UP000036987">
    <property type="component" value="Unassembled WGS sequence"/>
</dbReference>
<dbReference type="Gene3D" id="3.30.429.10">
    <property type="entry name" value="Macrophage Migration Inhibitory Factor"/>
    <property type="match status" value="1"/>
</dbReference>
<dbReference type="FunFam" id="3.30.429.10:FF:000004">
    <property type="entry name" value="Tautomerase/MIF superfamily protein"/>
    <property type="match status" value="1"/>
</dbReference>
<comment type="similarity">
    <text evidence="1">Belongs to the MIF family.</text>
</comment>
<protein>
    <submittedName>
        <fullName evidence="2">Macrophage migration inhibitory factor</fullName>
    </submittedName>
</protein>
<dbReference type="Pfam" id="PF01187">
    <property type="entry name" value="MIF"/>
    <property type="match status" value="1"/>
</dbReference>
<dbReference type="PANTHER" id="PTHR11954:SF42">
    <property type="entry name" value="TAUTOMERASE_MIF SUPERFAMILY PROTEIN"/>
    <property type="match status" value="1"/>
</dbReference>
<dbReference type="STRING" id="29655.A0A0K9NIS6"/>
<dbReference type="InterPro" id="IPR014347">
    <property type="entry name" value="Tautomerase/MIF_sf"/>
</dbReference>
<comment type="caution">
    <text evidence="2">The sequence shown here is derived from an EMBL/GenBank/DDBJ whole genome shotgun (WGS) entry which is preliminary data.</text>
</comment>
<evidence type="ECO:0000256" key="1">
    <source>
        <dbReference type="ARBA" id="ARBA00005851"/>
    </source>
</evidence>
<proteinExistence type="inferred from homology"/>
<dbReference type="OMA" id="CELITNI"/>